<evidence type="ECO:0000313" key="4">
    <source>
        <dbReference type="Proteomes" id="UP000005104"/>
    </source>
</evidence>
<dbReference type="PANTHER" id="PTHR37023">
    <property type="entry name" value="TRANSPOSASE"/>
    <property type="match status" value="1"/>
</dbReference>
<dbReference type="RefSeq" id="WP_007783987.1">
    <property type="nucleotide sequence ID" value="NZ_CM001441.1"/>
</dbReference>
<gene>
    <name evidence="3" type="ORF">DesyoDRAFT_2815</name>
</gene>
<dbReference type="STRING" id="768710.DesyoDRAFT_2815"/>
<dbReference type="GO" id="GO:0004803">
    <property type="term" value="F:transposase activity"/>
    <property type="evidence" value="ECO:0007669"/>
    <property type="project" value="InterPro"/>
</dbReference>
<dbReference type="EMBL" id="CM001441">
    <property type="protein sequence ID" value="EHQ89864.1"/>
    <property type="molecule type" value="Genomic_DNA"/>
</dbReference>
<dbReference type="eggNOG" id="COG0517">
    <property type="taxonomic scope" value="Bacteria"/>
</dbReference>
<dbReference type="AlphaFoldDB" id="H5XVC8"/>
<sequence>MAEVQDIFIKYGQNYRTNHKLTITQHKAMSAIQKCRTSELGGHKEICDSCGHTRVSYNSCRNRHCPKCQALAKERWIENQKNNLLDIGYFHVVFTIPDTLNLMVYQNQKAVYTLLFKTVAETLTDLASDKKYLGAKIGFTSVLHTWGQNLMHHPHIHCIVPGGGLSSIGIWVNSRKKFFIPVKVLSRKFRGKFLYYLKQLYYQNKLEFHGSQKYLFDDKEFEKVLTSLYGKEWIVYCKPPFKMLLVLLNTWGRYTHRVAISNKRILSMEKDTVSFKWRDYKDDSKHKVMTLSSEEFIRRFLIHILPSRFMKIRHYGLLGNCNKTTKLKICKQLTHTPLLIGEKATTLQLIQKLTGLDLSKCPNCGSDKPKRSMSLGKSPPIAVQTACI</sequence>
<dbReference type="NCBIfam" id="NF033538">
    <property type="entry name" value="transpos_IS91"/>
    <property type="match status" value="1"/>
</dbReference>
<proteinExistence type="predicted"/>
<dbReference type="InterPro" id="IPR026889">
    <property type="entry name" value="Zn_Tnp"/>
</dbReference>
<evidence type="ECO:0000313" key="3">
    <source>
        <dbReference type="EMBL" id="EHQ89864.1"/>
    </source>
</evidence>
<keyword evidence="4" id="KW-1185">Reference proteome</keyword>
<feature type="domain" description="Transposase IS801/IS1294" evidence="1">
    <location>
        <begin position="138"/>
        <end position="322"/>
    </location>
</feature>
<dbReference type="GO" id="GO:0006313">
    <property type="term" value="P:DNA transposition"/>
    <property type="evidence" value="ECO:0007669"/>
    <property type="project" value="InterPro"/>
</dbReference>
<accession>H5XVC8</accession>
<evidence type="ECO:0000259" key="2">
    <source>
        <dbReference type="Pfam" id="PF14319"/>
    </source>
</evidence>
<dbReference type="HOGENOM" id="CLU_038153_1_0_9"/>
<organism evidence="3 4">
    <name type="scientific">Desulfosporosinus youngiae DSM 17734</name>
    <dbReference type="NCBI Taxonomy" id="768710"/>
    <lineage>
        <taxon>Bacteria</taxon>
        <taxon>Bacillati</taxon>
        <taxon>Bacillota</taxon>
        <taxon>Clostridia</taxon>
        <taxon>Eubacteriales</taxon>
        <taxon>Desulfitobacteriaceae</taxon>
        <taxon>Desulfosporosinus</taxon>
    </lineage>
</organism>
<dbReference type="Pfam" id="PF04986">
    <property type="entry name" value="Y2_Tnp"/>
    <property type="match status" value="1"/>
</dbReference>
<dbReference type="InterPro" id="IPR054832">
    <property type="entry name" value="transpos_IS91"/>
</dbReference>
<dbReference type="InterPro" id="IPR007069">
    <property type="entry name" value="Transposase_32"/>
</dbReference>
<dbReference type="Proteomes" id="UP000005104">
    <property type="component" value="Chromosome"/>
</dbReference>
<protein>
    <submittedName>
        <fullName evidence="3">Putative transposase</fullName>
    </submittedName>
</protein>
<dbReference type="OrthoDB" id="9791273at2"/>
<reference evidence="3 4" key="1">
    <citation type="submission" date="2011-11" db="EMBL/GenBank/DDBJ databases">
        <title>The Noncontiguous Finished genome of Desulfosporosinus youngiae DSM 17734.</title>
        <authorList>
            <consortium name="US DOE Joint Genome Institute (JGI-PGF)"/>
            <person name="Lucas S."/>
            <person name="Han J."/>
            <person name="Lapidus A."/>
            <person name="Cheng J.-F."/>
            <person name="Goodwin L."/>
            <person name="Pitluck S."/>
            <person name="Peters L."/>
            <person name="Ovchinnikova G."/>
            <person name="Lu M."/>
            <person name="Land M.L."/>
            <person name="Hauser L."/>
            <person name="Pester M."/>
            <person name="Spring S."/>
            <person name="Ollivier B."/>
            <person name="Rattei T."/>
            <person name="Klenk H.-P."/>
            <person name="Wagner M."/>
            <person name="Loy A."/>
            <person name="Woyke T.J."/>
        </authorList>
    </citation>
    <scope>NUCLEOTIDE SEQUENCE [LARGE SCALE GENOMIC DNA]</scope>
    <source>
        <strain evidence="3 4">DSM 17734</strain>
    </source>
</reference>
<dbReference type="Pfam" id="PF14319">
    <property type="entry name" value="Zn_Tnp_IS91"/>
    <property type="match status" value="1"/>
</dbReference>
<name>H5XVC8_9FIRM</name>
<feature type="domain" description="Transposase zinc-binding" evidence="2">
    <location>
        <begin position="7"/>
        <end position="96"/>
    </location>
</feature>
<evidence type="ECO:0000259" key="1">
    <source>
        <dbReference type="Pfam" id="PF04986"/>
    </source>
</evidence>
<dbReference type="PANTHER" id="PTHR37023:SF1">
    <property type="entry name" value="ISSOD25 TRANSPOSASE TNPA_ISSOD25"/>
    <property type="match status" value="1"/>
</dbReference>
<dbReference type="GO" id="GO:0003677">
    <property type="term" value="F:DNA binding"/>
    <property type="evidence" value="ECO:0007669"/>
    <property type="project" value="InterPro"/>
</dbReference>